<comment type="subcellular location">
    <subcellularLocation>
        <location evidence="6">Cytoplasm</location>
    </subcellularLocation>
</comment>
<dbReference type="PROSITE" id="PS51061">
    <property type="entry name" value="R3H"/>
    <property type="match status" value="1"/>
</dbReference>
<proteinExistence type="inferred from homology"/>
<dbReference type="InterPro" id="IPR038247">
    <property type="entry name" value="Jag_N_dom_sf"/>
</dbReference>
<protein>
    <recommendedName>
        <fullName evidence="6">RNA-binding protein KhpB</fullName>
    </recommendedName>
    <alternativeName>
        <fullName evidence="6">RNA-binding protein EloR</fullName>
    </alternativeName>
</protein>
<feature type="compositionally biased region" description="Basic and acidic residues" evidence="7">
    <location>
        <begin position="61"/>
        <end position="79"/>
    </location>
</feature>
<keyword evidence="5 6" id="KW-0961">Cell wall biogenesis/degradation</keyword>
<dbReference type="HAMAP" id="MF_00867">
    <property type="entry name" value="KhpB"/>
    <property type="match status" value="1"/>
</dbReference>
<dbReference type="GO" id="GO:0003723">
    <property type="term" value="F:RNA binding"/>
    <property type="evidence" value="ECO:0007669"/>
    <property type="project" value="UniProtKB-UniRule"/>
</dbReference>
<keyword evidence="3 6" id="KW-0133">Cell shape</keyword>
<dbReference type="Pfam" id="PF01424">
    <property type="entry name" value="R3H"/>
    <property type="match status" value="1"/>
</dbReference>
<dbReference type="OrthoDB" id="9794483at2"/>
<evidence type="ECO:0000259" key="8">
    <source>
        <dbReference type="PROSITE" id="PS51061"/>
    </source>
</evidence>
<feature type="region of interest" description="Disordered" evidence="7">
    <location>
        <begin position="316"/>
        <end position="337"/>
    </location>
</feature>
<dbReference type="Gene3D" id="3.30.30.80">
    <property type="entry name" value="probable RNA-binding protein from clostridium symbiosum atcc 14940"/>
    <property type="match status" value="1"/>
</dbReference>
<comment type="similarity">
    <text evidence="6">Belongs to the KhpB RNA-binding protein family.</text>
</comment>
<dbReference type="InterPro" id="IPR001374">
    <property type="entry name" value="R3H_dom"/>
</dbReference>
<dbReference type="Pfam" id="PF14804">
    <property type="entry name" value="Jag_N"/>
    <property type="match status" value="1"/>
</dbReference>
<feature type="compositionally biased region" description="Basic and acidic residues" evidence="7">
    <location>
        <begin position="91"/>
        <end position="123"/>
    </location>
</feature>
<dbReference type="SUPFAM" id="SSF82708">
    <property type="entry name" value="R3H domain"/>
    <property type="match status" value="1"/>
</dbReference>
<dbReference type="KEGG" id="dfl:DFE_2359"/>
<organism evidence="9 10">
    <name type="scientific">Desulfovibrio ferrophilus</name>
    <dbReference type="NCBI Taxonomy" id="241368"/>
    <lineage>
        <taxon>Bacteria</taxon>
        <taxon>Pseudomonadati</taxon>
        <taxon>Thermodesulfobacteriota</taxon>
        <taxon>Desulfovibrionia</taxon>
        <taxon>Desulfovibrionales</taxon>
        <taxon>Desulfovibrionaceae</taxon>
        <taxon>Desulfovibrio</taxon>
    </lineage>
</organism>
<keyword evidence="10" id="KW-1185">Reference proteome</keyword>
<dbReference type="Pfam" id="PF13083">
    <property type="entry name" value="KH_KhpA-B"/>
    <property type="match status" value="1"/>
</dbReference>
<dbReference type="GO" id="GO:0008360">
    <property type="term" value="P:regulation of cell shape"/>
    <property type="evidence" value="ECO:0007669"/>
    <property type="project" value="UniProtKB-KW"/>
</dbReference>
<dbReference type="SMART" id="SM01245">
    <property type="entry name" value="Jag_N"/>
    <property type="match status" value="1"/>
</dbReference>
<feature type="compositionally biased region" description="Basic and acidic residues" evidence="7">
    <location>
        <begin position="130"/>
        <end position="158"/>
    </location>
</feature>
<evidence type="ECO:0000256" key="3">
    <source>
        <dbReference type="ARBA" id="ARBA00022960"/>
    </source>
</evidence>
<feature type="compositionally biased region" description="Basic residues" evidence="7">
    <location>
        <begin position="47"/>
        <end position="60"/>
    </location>
</feature>
<dbReference type="InterPro" id="IPR032782">
    <property type="entry name" value="KhpB_N"/>
</dbReference>
<dbReference type="InterPro" id="IPR034079">
    <property type="entry name" value="R3H_KhpB"/>
</dbReference>
<accession>A0A2Z6B0V3</accession>
<dbReference type="GO" id="GO:0005737">
    <property type="term" value="C:cytoplasm"/>
    <property type="evidence" value="ECO:0007669"/>
    <property type="project" value="UniProtKB-SubCell"/>
</dbReference>
<evidence type="ECO:0000256" key="4">
    <source>
        <dbReference type="ARBA" id="ARBA00023186"/>
    </source>
</evidence>
<comment type="domain">
    <text evidence="6">Has an N-terminal Jag-N domain and 2 RNA-binding domains (KH and R3H).</text>
</comment>
<evidence type="ECO:0000256" key="2">
    <source>
        <dbReference type="ARBA" id="ARBA00022884"/>
    </source>
</evidence>
<dbReference type="CDD" id="cd02644">
    <property type="entry name" value="R3H_jag"/>
    <property type="match status" value="1"/>
</dbReference>
<feature type="domain" description="R3H" evidence="8">
    <location>
        <begin position="258"/>
        <end position="324"/>
    </location>
</feature>
<dbReference type="InterPro" id="IPR036867">
    <property type="entry name" value="R3H_dom_sf"/>
</dbReference>
<dbReference type="NCBIfam" id="NF041568">
    <property type="entry name" value="Jag_EloR"/>
    <property type="match status" value="1"/>
</dbReference>
<keyword evidence="4 6" id="KW-0143">Chaperone</keyword>
<feature type="region of interest" description="Jag_N domain" evidence="6">
    <location>
        <begin position="6"/>
        <end position="56"/>
    </location>
</feature>
<evidence type="ECO:0000313" key="10">
    <source>
        <dbReference type="Proteomes" id="UP000269883"/>
    </source>
</evidence>
<keyword evidence="2 6" id="KW-0694">RNA-binding</keyword>
<dbReference type="InterPro" id="IPR015946">
    <property type="entry name" value="KH_dom-like_a/b"/>
</dbReference>
<dbReference type="GO" id="GO:0071555">
    <property type="term" value="P:cell wall organization"/>
    <property type="evidence" value="ECO:0007669"/>
    <property type="project" value="UniProtKB-KW"/>
</dbReference>
<dbReference type="Gene3D" id="3.30.1370.50">
    <property type="entry name" value="R3H-like domain"/>
    <property type="match status" value="1"/>
</dbReference>
<sequence length="337" mass="37920">MSEFKEFTGKGVDDAIEAACTHFALSREKLEIEIISGGSAGIFGLMGKKKAVVRAKRREKRQPFADLQRDAATKRREEPSVQEAKPQVEQTPREEAKPRTEVRPASEPKPRREAKPEPRRENKPAPARAPRPEREKETAPRRDPAPEPRRKTQSEPTRRPQNVDPRPAATPPDAQALEDAVREVLVKLLEPIVGETKLVFSQESGRLKVLIDDEPNSGLIIGREGQTITALQYITNRIVARKFQTSVRVHLDAGDYRDKQDDNLRKLALYLADKAKNQGRTQSTKPLSSYHRRLVHLALQDDASIATRSKGEGPLKRVLIYPANDNRRGGGRQQQRA</sequence>
<comment type="subunit">
    <text evidence="6">Forms a complex with KhpA.</text>
</comment>
<dbReference type="Proteomes" id="UP000269883">
    <property type="component" value="Chromosome"/>
</dbReference>
<name>A0A2Z6B0V3_9BACT</name>
<dbReference type="Gene3D" id="3.30.300.20">
    <property type="match status" value="1"/>
</dbReference>
<evidence type="ECO:0000256" key="1">
    <source>
        <dbReference type="ARBA" id="ARBA00022490"/>
    </source>
</evidence>
<evidence type="ECO:0000256" key="6">
    <source>
        <dbReference type="HAMAP-Rule" id="MF_00867"/>
    </source>
</evidence>
<evidence type="ECO:0000256" key="7">
    <source>
        <dbReference type="SAM" id="MobiDB-lite"/>
    </source>
</evidence>
<dbReference type="PANTHER" id="PTHR35800:SF1">
    <property type="entry name" value="RNA-BINDING PROTEIN KHPB"/>
    <property type="match status" value="1"/>
</dbReference>
<keyword evidence="1 6" id="KW-0963">Cytoplasm</keyword>
<dbReference type="SMART" id="SM00393">
    <property type="entry name" value="R3H"/>
    <property type="match status" value="1"/>
</dbReference>
<feature type="region of interest" description="Disordered" evidence="7">
    <location>
        <begin position="44"/>
        <end position="172"/>
    </location>
</feature>
<dbReference type="InterPro" id="IPR039247">
    <property type="entry name" value="KhpB"/>
</dbReference>
<dbReference type="EMBL" id="AP017378">
    <property type="protein sequence ID" value="BBD09085.1"/>
    <property type="molecule type" value="Genomic_DNA"/>
</dbReference>
<evidence type="ECO:0000256" key="5">
    <source>
        <dbReference type="ARBA" id="ARBA00023316"/>
    </source>
</evidence>
<dbReference type="AlphaFoldDB" id="A0A2Z6B0V3"/>
<comment type="function">
    <text evidence="6">A probable RNA chaperone. Forms a complex with KhpA which binds to cellular RNA and controls its expression. Plays a role in peptidoglycan (PG) homeostasis and cell length regulation.</text>
</comment>
<evidence type="ECO:0000313" key="9">
    <source>
        <dbReference type="EMBL" id="BBD09085.1"/>
    </source>
</evidence>
<reference evidence="9 10" key="1">
    <citation type="journal article" date="2018" name="Sci. Adv.">
        <title>Multi-heme cytochromes provide a pathway for survival in energy-limited environments.</title>
        <authorList>
            <person name="Deng X."/>
            <person name="Dohmae N."/>
            <person name="Nealson K.H."/>
            <person name="Hashimoto K."/>
            <person name="Okamoto A."/>
        </authorList>
    </citation>
    <scope>NUCLEOTIDE SEQUENCE [LARGE SCALE GENOMIC DNA]</scope>
    <source>
        <strain evidence="9 10">IS5</strain>
    </source>
</reference>
<dbReference type="PANTHER" id="PTHR35800">
    <property type="entry name" value="PROTEIN JAG"/>
    <property type="match status" value="1"/>
</dbReference>
<dbReference type="CDD" id="cd02414">
    <property type="entry name" value="KH-II_Jag"/>
    <property type="match status" value="1"/>
</dbReference>
<dbReference type="GO" id="GO:0009252">
    <property type="term" value="P:peptidoglycan biosynthetic process"/>
    <property type="evidence" value="ECO:0007669"/>
    <property type="project" value="UniProtKB-UniRule"/>
</dbReference>
<dbReference type="RefSeq" id="WP_126379761.1">
    <property type="nucleotide sequence ID" value="NZ_AP017378.1"/>
</dbReference>
<gene>
    <name evidence="6" type="primary">khpB</name>
    <name evidence="6" type="synonym">eloR</name>
    <name evidence="9" type="ORF">DFE_2359</name>
</gene>
<dbReference type="InterPro" id="IPR038008">
    <property type="entry name" value="Jag_KH"/>
</dbReference>